<feature type="compositionally biased region" description="Low complexity" evidence="9">
    <location>
        <begin position="87"/>
        <end position="99"/>
    </location>
</feature>
<dbReference type="Gene3D" id="1.20.5.170">
    <property type="match status" value="1"/>
</dbReference>
<evidence type="ECO:0000313" key="12">
    <source>
        <dbReference type="EMBL" id="CEK67240.1"/>
    </source>
</evidence>
<reference evidence="12" key="1">
    <citation type="submission" date="2014-12" db="EMBL/GenBank/DDBJ databases">
        <title>Insight into the proteome of Arion vulgaris.</title>
        <authorList>
            <person name="Aradska J."/>
            <person name="Bulat T."/>
            <person name="Smidak R."/>
            <person name="Sarate P."/>
            <person name="Gangsoo J."/>
            <person name="Sialana F."/>
            <person name="Bilban M."/>
            <person name="Lubec G."/>
        </authorList>
    </citation>
    <scope>NUCLEOTIDE SEQUENCE</scope>
    <source>
        <tissue evidence="12">Skin</tissue>
    </source>
</reference>
<name>A0A0B6ZHK8_9EUPU</name>
<protein>
    <recommendedName>
        <fullName evidence="10">Nucleoporin NSP1-like C-terminal domain-containing protein</fullName>
    </recommendedName>
</protein>
<comment type="similarity">
    <text evidence="2">Belongs to the nucleoporin NSP1/NUP62 family.</text>
</comment>
<dbReference type="GO" id="GO:0006606">
    <property type="term" value="P:protein import into nucleus"/>
    <property type="evidence" value="ECO:0007669"/>
    <property type="project" value="TreeGrafter"/>
</dbReference>
<dbReference type="GO" id="GO:0044613">
    <property type="term" value="C:nuclear pore central transport channel"/>
    <property type="evidence" value="ECO:0007669"/>
    <property type="project" value="TreeGrafter"/>
</dbReference>
<feature type="domain" description="Nucleoporin NSP1-like C-terminal" evidence="10">
    <location>
        <begin position="297"/>
        <end position="399"/>
    </location>
</feature>
<evidence type="ECO:0000259" key="10">
    <source>
        <dbReference type="Pfam" id="PF05064"/>
    </source>
</evidence>
<keyword evidence="8" id="KW-0539">Nucleus</keyword>
<evidence type="ECO:0000256" key="2">
    <source>
        <dbReference type="ARBA" id="ARBA00005911"/>
    </source>
</evidence>
<dbReference type="GO" id="GO:0017056">
    <property type="term" value="F:structural constituent of nuclear pore"/>
    <property type="evidence" value="ECO:0007669"/>
    <property type="project" value="InterPro"/>
</dbReference>
<dbReference type="Pfam" id="PF05064">
    <property type="entry name" value="Nsp1_C"/>
    <property type="match status" value="1"/>
</dbReference>
<evidence type="ECO:0000256" key="1">
    <source>
        <dbReference type="ARBA" id="ARBA00004567"/>
    </source>
</evidence>
<dbReference type="InterPro" id="IPR007758">
    <property type="entry name" value="Nucleoporin_NSP1_C"/>
</dbReference>
<dbReference type="InterPro" id="IPR026010">
    <property type="entry name" value="NSP1/NUP62"/>
</dbReference>
<dbReference type="GO" id="GO:0005543">
    <property type="term" value="F:phospholipid binding"/>
    <property type="evidence" value="ECO:0007669"/>
    <property type="project" value="TreeGrafter"/>
</dbReference>
<evidence type="ECO:0000256" key="5">
    <source>
        <dbReference type="ARBA" id="ARBA00022927"/>
    </source>
</evidence>
<dbReference type="PANTHER" id="PTHR12084:SF0">
    <property type="entry name" value="NUCLEAR PORE GLYCOPROTEIN P62"/>
    <property type="match status" value="1"/>
</dbReference>
<dbReference type="AlphaFoldDB" id="A0A0B6ZHK8"/>
<dbReference type="EMBL" id="HACG01020375">
    <property type="protein sequence ID" value="CEK67240.1"/>
    <property type="molecule type" value="Transcribed_RNA"/>
</dbReference>
<evidence type="ECO:0000256" key="9">
    <source>
        <dbReference type="SAM" id="MobiDB-lite"/>
    </source>
</evidence>
<evidence type="ECO:0000313" key="11">
    <source>
        <dbReference type="EMBL" id="CEK67239.1"/>
    </source>
</evidence>
<dbReference type="GO" id="GO:0051028">
    <property type="term" value="P:mRNA transport"/>
    <property type="evidence" value="ECO:0007669"/>
    <property type="project" value="UniProtKB-KW"/>
</dbReference>
<dbReference type="FunFam" id="1.20.5.170:FF:000040">
    <property type="entry name" value="Nuclear pore glycoprotein p62"/>
    <property type="match status" value="1"/>
</dbReference>
<dbReference type="EMBL" id="HACG01020374">
    <property type="protein sequence ID" value="CEK67239.1"/>
    <property type="molecule type" value="Transcribed_RNA"/>
</dbReference>
<organism evidence="12">
    <name type="scientific">Arion vulgaris</name>
    <dbReference type="NCBI Taxonomy" id="1028688"/>
    <lineage>
        <taxon>Eukaryota</taxon>
        <taxon>Metazoa</taxon>
        <taxon>Spiralia</taxon>
        <taxon>Lophotrochozoa</taxon>
        <taxon>Mollusca</taxon>
        <taxon>Gastropoda</taxon>
        <taxon>Heterobranchia</taxon>
        <taxon>Euthyneura</taxon>
        <taxon>Panpulmonata</taxon>
        <taxon>Eupulmonata</taxon>
        <taxon>Stylommatophora</taxon>
        <taxon>Helicina</taxon>
        <taxon>Arionoidea</taxon>
        <taxon>Arionidae</taxon>
        <taxon>Arion</taxon>
    </lineage>
</organism>
<keyword evidence="4" id="KW-0509">mRNA transport</keyword>
<proteinExistence type="inferred from homology"/>
<dbReference type="PANTHER" id="PTHR12084">
    <property type="entry name" value="NUCLEAR PORE GLYCOPROTEIN P62-RELATED"/>
    <property type="match status" value="1"/>
</dbReference>
<comment type="subcellular location">
    <subcellularLocation>
        <location evidence="1">Nucleus</location>
        <location evidence="1">Nuclear pore complex</location>
    </subcellularLocation>
</comment>
<accession>A0A0B6ZHK8</accession>
<evidence type="ECO:0000256" key="4">
    <source>
        <dbReference type="ARBA" id="ARBA00022816"/>
    </source>
</evidence>
<evidence type="ECO:0000256" key="7">
    <source>
        <dbReference type="ARBA" id="ARBA00023132"/>
    </source>
</evidence>
<evidence type="ECO:0000256" key="8">
    <source>
        <dbReference type="ARBA" id="ARBA00023242"/>
    </source>
</evidence>
<evidence type="ECO:0000256" key="3">
    <source>
        <dbReference type="ARBA" id="ARBA00022448"/>
    </source>
</evidence>
<dbReference type="GO" id="GO:0006405">
    <property type="term" value="P:RNA export from nucleus"/>
    <property type="evidence" value="ECO:0007669"/>
    <property type="project" value="TreeGrafter"/>
</dbReference>
<keyword evidence="7" id="KW-0906">Nuclear pore complex</keyword>
<feature type="region of interest" description="Disordered" evidence="9">
    <location>
        <begin position="82"/>
        <end position="104"/>
    </location>
</feature>
<keyword evidence="5" id="KW-0653">Protein transport</keyword>
<sequence length="496" mass="50433">MFGAPNTTAPGFTFGASSGGLPGANSAGFSFGANSGSTTGTGTTGGFGGFNLSGSGGGAPAPTSQPGFSFGAAVTKPSTGGFGGFSFGTQQQQQTPQTSAVGGFALPASSSGGLNLGAAATGPIFGGLKPSAPATTSAPASSGFSSFAVPGKATSGTLLGGLLSTTAPASLPATSSAAAASGFTLGSATTATAGSGGFSGFGVGSTAAVSGSTFGTAATTTASNISFSFGSASTTPAAPTTATSSLGGFSLGQTSLPATSAPVLGSGLASVSGFSTPLSTAVSTSAATSAASLAIVPGTKQMTFRQLEETINKWTTELEEQEKYFLDQATQVNAWDRIVMENGEKIIQLNKDVEKVKLDQQKLDHELDFTHSQQKELEDILTPLEKALDSLPPISYQQHADIEREHTYVLAESLDAQLKRMGQDLKEIIERLNSSNATPDPSDPVQQITKILNAHVVSLMWLDRNTGNLQRRVEEISKQMDVEKREQERNFRLAYS</sequence>
<gene>
    <name evidence="12" type="primary">ORF61892</name>
    <name evidence="11" type="synonym">ORF61891</name>
</gene>
<keyword evidence="3" id="KW-0813">Transport</keyword>
<keyword evidence="6" id="KW-0811">Translocation</keyword>
<evidence type="ECO:0000256" key="6">
    <source>
        <dbReference type="ARBA" id="ARBA00023010"/>
    </source>
</evidence>